<evidence type="ECO:0000256" key="8">
    <source>
        <dbReference type="ARBA" id="ARBA00022692"/>
    </source>
</evidence>
<evidence type="ECO:0000256" key="13">
    <source>
        <dbReference type="ARBA" id="ARBA00023180"/>
    </source>
</evidence>
<comment type="subcellular location">
    <subcellularLocation>
        <location evidence="2 15">Golgi apparatus membrane</location>
        <topology evidence="2 15">Single-pass type II membrane protein</topology>
    </subcellularLocation>
</comment>
<proteinExistence type="inferred from homology"/>
<evidence type="ECO:0000256" key="14">
    <source>
        <dbReference type="ARBA" id="ARBA00023211"/>
    </source>
</evidence>
<dbReference type="EMBL" id="JBAMIC010000019">
    <property type="protein sequence ID" value="KAK7093283.1"/>
    <property type="molecule type" value="Genomic_DNA"/>
</dbReference>
<evidence type="ECO:0000256" key="12">
    <source>
        <dbReference type="ARBA" id="ARBA00023136"/>
    </source>
</evidence>
<evidence type="ECO:0000256" key="15">
    <source>
        <dbReference type="RuleBase" id="RU363063"/>
    </source>
</evidence>
<dbReference type="GO" id="GO:0006493">
    <property type="term" value="P:protein O-linked glycosylation"/>
    <property type="evidence" value="ECO:0007669"/>
    <property type="project" value="TreeGrafter"/>
</dbReference>
<evidence type="ECO:0000256" key="11">
    <source>
        <dbReference type="ARBA" id="ARBA00023034"/>
    </source>
</evidence>
<dbReference type="Pfam" id="PF01762">
    <property type="entry name" value="Galactosyl_T"/>
    <property type="match status" value="1"/>
</dbReference>
<keyword evidence="10 15" id="KW-1133">Transmembrane helix</keyword>
<keyword evidence="11 15" id="KW-0333">Golgi apparatus</keyword>
<comment type="pathway">
    <text evidence="4">Glycan metabolism; heparan sulfate biosynthesis.</text>
</comment>
<gene>
    <name evidence="16" type="ORF">V1264_007062</name>
</gene>
<dbReference type="GO" id="GO:0006024">
    <property type="term" value="P:glycosaminoglycan biosynthetic process"/>
    <property type="evidence" value="ECO:0007669"/>
    <property type="project" value="UniProtKB-ARBA"/>
</dbReference>
<dbReference type="PANTHER" id="PTHR11214:SF3">
    <property type="entry name" value="BETA-1,3-GALACTOSYLTRANSFERASE 6"/>
    <property type="match status" value="1"/>
</dbReference>
<evidence type="ECO:0000256" key="1">
    <source>
        <dbReference type="ARBA" id="ARBA00001936"/>
    </source>
</evidence>
<evidence type="ECO:0000256" key="2">
    <source>
        <dbReference type="ARBA" id="ARBA00004323"/>
    </source>
</evidence>
<evidence type="ECO:0000256" key="5">
    <source>
        <dbReference type="ARBA" id="ARBA00008661"/>
    </source>
</evidence>
<dbReference type="Gene3D" id="3.90.550.50">
    <property type="match status" value="1"/>
</dbReference>
<dbReference type="AlphaFoldDB" id="A0AAN9AU27"/>
<dbReference type="FunFam" id="3.90.550.50:FF:000018">
    <property type="entry name" value="Hexosyltransferase"/>
    <property type="match status" value="1"/>
</dbReference>
<dbReference type="GO" id="GO:0047220">
    <property type="term" value="F:galactosylxylosylprotein 3-beta-galactosyltransferase activity"/>
    <property type="evidence" value="ECO:0007669"/>
    <property type="project" value="TreeGrafter"/>
</dbReference>
<comment type="similarity">
    <text evidence="5 15">Belongs to the glycosyltransferase 31 family.</text>
</comment>
<evidence type="ECO:0000256" key="3">
    <source>
        <dbReference type="ARBA" id="ARBA00004840"/>
    </source>
</evidence>
<evidence type="ECO:0000313" key="17">
    <source>
        <dbReference type="Proteomes" id="UP001374579"/>
    </source>
</evidence>
<accession>A0AAN9AU27</accession>
<keyword evidence="13" id="KW-0325">Glycoprotein</keyword>
<keyword evidence="6 15" id="KW-0328">Glycosyltransferase</keyword>
<dbReference type="Proteomes" id="UP001374579">
    <property type="component" value="Unassembled WGS sequence"/>
</dbReference>
<dbReference type="EC" id="2.4.1.-" evidence="15"/>
<feature type="transmembrane region" description="Helical" evidence="15">
    <location>
        <begin position="21"/>
        <end position="38"/>
    </location>
</feature>
<organism evidence="16 17">
    <name type="scientific">Littorina saxatilis</name>
    <dbReference type="NCBI Taxonomy" id="31220"/>
    <lineage>
        <taxon>Eukaryota</taxon>
        <taxon>Metazoa</taxon>
        <taxon>Spiralia</taxon>
        <taxon>Lophotrochozoa</taxon>
        <taxon>Mollusca</taxon>
        <taxon>Gastropoda</taxon>
        <taxon>Caenogastropoda</taxon>
        <taxon>Littorinimorpha</taxon>
        <taxon>Littorinoidea</taxon>
        <taxon>Littorinidae</taxon>
        <taxon>Littorina</taxon>
    </lineage>
</organism>
<sequence>MLPLHLQTGIERRLNRHASTVLIGGVFLTLCGVLFLTMCSMPCEDKSYGIHHDDHAISRSKAFWEKHHLAPSRDLKTSLVVMVISGVDNRHQRNTIRDTWLSDARKASVMVKFVIGTNLLAEEAKKSLDREQFLHNDLLLLNDLTESYTNLTTKLLYTLQWVDVTVDYKYFLKVDDDSYVRADIIVKELQHKPAERLYWGFFNGRARVKKSGQWAEKDWFLCDRYLPYALGGGYILSSDLVHYVASNSKYLQHYLSEDVSLGAWLAPVKVDRIHDERFDTEFVSRGCRNDYLITHKQSAMSMQHLHQNLHKSGKLCSKEEMKRESYKYDWSVLPSKCCLRNDKILP</sequence>
<comment type="caution">
    <text evidence="16">The sequence shown here is derived from an EMBL/GenBank/DDBJ whole genome shotgun (WGS) entry which is preliminary data.</text>
</comment>
<evidence type="ECO:0000256" key="6">
    <source>
        <dbReference type="ARBA" id="ARBA00022676"/>
    </source>
</evidence>
<comment type="pathway">
    <text evidence="3">Glycan metabolism; chondroitin sulfate biosynthesis.</text>
</comment>
<keyword evidence="17" id="KW-1185">Reference proteome</keyword>
<keyword evidence="14" id="KW-0464">Manganese</keyword>
<name>A0AAN9AU27_9CAEN</name>
<keyword evidence="12 15" id="KW-0472">Membrane</keyword>
<reference evidence="16 17" key="1">
    <citation type="submission" date="2024-02" db="EMBL/GenBank/DDBJ databases">
        <title>Chromosome-scale genome assembly of the rough periwinkle Littorina saxatilis.</title>
        <authorList>
            <person name="De Jode A."/>
            <person name="Faria R."/>
            <person name="Formenti G."/>
            <person name="Sims Y."/>
            <person name="Smith T.P."/>
            <person name="Tracey A."/>
            <person name="Wood J.M.D."/>
            <person name="Zagrodzka Z.B."/>
            <person name="Johannesson K."/>
            <person name="Butlin R.K."/>
            <person name="Leder E.H."/>
        </authorList>
    </citation>
    <scope>NUCLEOTIDE SEQUENCE [LARGE SCALE GENOMIC DNA]</scope>
    <source>
        <strain evidence="16">Snail1</strain>
        <tissue evidence="16">Muscle</tissue>
    </source>
</reference>
<evidence type="ECO:0000256" key="10">
    <source>
        <dbReference type="ARBA" id="ARBA00022989"/>
    </source>
</evidence>
<comment type="cofactor">
    <cofactor evidence="1">
        <name>Mn(2+)</name>
        <dbReference type="ChEBI" id="CHEBI:29035"/>
    </cofactor>
</comment>
<evidence type="ECO:0000256" key="4">
    <source>
        <dbReference type="ARBA" id="ARBA00005093"/>
    </source>
</evidence>
<evidence type="ECO:0000256" key="9">
    <source>
        <dbReference type="ARBA" id="ARBA00022968"/>
    </source>
</evidence>
<protein>
    <recommendedName>
        <fullName evidence="15">Hexosyltransferase</fullName>
        <ecNumber evidence="15">2.4.1.-</ecNumber>
    </recommendedName>
</protein>
<evidence type="ECO:0000256" key="7">
    <source>
        <dbReference type="ARBA" id="ARBA00022679"/>
    </source>
</evidence>
<dbReference type="PANTHER" id="PTHR11214">
    <property type="entry name" value="BETA-1,3-N-ACETYLGLUCOSAMINYLTRANSFERASE"/>
    <property type="match status" value="1"/>
</dbReference>
<keyword evidence="8 15" id="KW-0812">Transmembrane</keyword>
<keyword evidence="9 15" id="KW-0735">Signal-anchor</keyword>
<dbReference type="InterPro" id="IPR002659">
    <property type="entry name" value="Glyco_trans_31"/>
</dbReference>
<evidence type="ECO:0000313" key="16">
    <source>
        <dbReference type="EMBL" id="KAK7093283.1"/>
    </source>
</evidence>
<dbReference type="GO" id="GO:0000139">
    <property type="term" value="C:Golgi membrane"/>
    <property type="evidence" value="ECO:0007669"/>
    <property type="project" value="UniProtKB-SubCell"/>
</dbReference>
<keyword evidence="7" id="KW-0808">Transferase</keyword>